<evidence type="ECO:0000256" key="10">
    <source>
        <dbReference type="ARBA" id="ARBA00033270"/>
    </source>
</evidence>
<keyword evidence="2" id="KW-0328">Glycosyltransferase</keyword>
<evidence type="ECO:0000256" key="1">
    <source>
        <dbReference type="ARBA" id="ARBA00004141"/>
    </source>
</evidence>
<keyword evidence="5" id="KW-0133">Cell shape</keyword>
<evidence type="ECO:0000256" key="13">
    <source>
        <dbReference type="ARBA" id="ARBA00041418"/>
    </source>
</evidence>
<comment type="catalytic activity">
    <reaction evidence="15">
        <text>[GlcNAc-(1-&gt;4)-Mur2Ac(oyl-L-Ala-gamma-D-Glu-L-Lys-D-Ala-D-Ala)](n)-di-trans,octa-cis-undecaprenyl diphosphate + beta-D-GlcNAc-(1-&gt;4)-Mur2Ac(oyl-L-Ala-gamma-D-Glu-L-Lys-D-Ala-D-Ala)-di-trans,octa-cis-undecaprenyl diphosphate = [GlcNAc-(1-&gt;4)-Mur2Ac(oyl-L-Ala-gamma-D-Glu-L-Lys-D-Ala-D-Ala)](n+1)-di-trans,octa-cis-undecaprenyl diphosphate + di-trans,octa-cis-undecaprenyl diphosphate + H(+)</text>
        <dbReference type="Rhea" id="RHEA:23708"/>
        <dbReference type="Rhea" id="RHEA-COMP:9602"/>
        <dbReference type="Rhea" id="RHEA-COMP:9603"/>
        <dbReference type="ChEBI" id="CHEBI:15378"/>
        <dbReference type="ChEBI" id="CHEBI:58405"/>
        <dbReference type="ChEBI" id="CHEBI:60033"/>
        <dbReference type="ChEBI" id="CHEBI:78435"/>
        <dbReference type="EC" id="2.4.99.28"/>
    </reaction>
</comment>
<feature type="transmembrane region" description="Helical" evidence="16">
    <location>
        <begin position="190"/>
        <end position="208"/>
    </location>
</feature>
<keyword evidence="4 16" id="KW-0812">Transmembrane</keyword>
<protein>
    <recommendedName>
        <fullName evidence="12">Probable peptidoglycan glycosyltransferase FtsW</fullName>
        <ecNumber evidence="14">2.4.99.28</ecNumber>
    </recommendedName>
    <alternativeName>
        <fullName evidence="13">Cell division protein FtsW</fullName>
    </alternativeName>
    <alternativeName>
        <fullName evidence="10">Cell wall polymerase</fullName>
    </alternativeName>
    <alternativeName>
        <fullName evidence="9">Peptidoglycan polymerase</fullName>
    </alternativeName>
</protein>
<dbReference type="EMBL" id="BAABGR010000038">
    <property type="protein sequence ID" value="GAA4520537.1"/>
    <property type="molecule type" value="Genomic_DNA"/>
</dbReference>
<sequence length="406" mass="44283">MVEQIFSKLKGDKWIWIIVVILSGWSLLAVYSSVGTLAYKEGKGTELYLFKHFSIIAVGLVLMYLSHKLDYRWYAGISKLLMMITIPLLIYTLVFGNNVNDASRWVTIPVINQTFQTSDLAKLSLITFLARMLSHKAYEIKDLKKSFIPIMGTVCAVFVLIAWANLSTALMLFGTSVLLLIIGRVSIKQIGIVCLGGGVLLMMVILLGPRRATYMSRVEGFFKTEKVESASVPFQEDKNFQANNAKIAIATGGLFGKGPGNSVQRNVLPHPYSDFIFAIIVEEYGTIGGAILILLYLALMYRVIRIVTMSPRAFGAFLAAGLGFSLTIQALANMAVAVGLGPVTGVPLPLVSMGGTSILFTSVALGIILSVSRSIEELKNKEELEESAITGQKQPKQKKIVVGTIS</sequence>
<dbReference type="EC" id="2.4.99.28" evidence="14"/>
<comment type="caution">
    <text evidence="17">The sequence shown here is derived from an EMBL/GenBank/DDBJ whole genome shotgun (WGS) entry which is preliminary data.</text>
</comment>
<evidence type="ECO:0000256" key="8">
    <source>
        <dbReference type="ARBA" id="ARBA00023136"/>
    </source>
</evidence>
<feature type="transmembrane region" description="Helical" evidence="16">
    <location>
        <begin position="350"/>
        <end position="371"/>
    </location>
</feature>
<reference evidence="18" key="1">
    <citation type="journal article" date="2019" name="Int. J. Syst. Evol. Microbiol.">
        <title>The Global Catalogue of Microorganisms (GCM) 10K type strain sequencing project: providing services to taxonomists for standard genome sequencing and annotation.</title>
        <authorList>
            <consortium name="The Broad Institute Genomics Platform"/>
            <consortium name="The Broad Institute Genome Sequencing Center for Infectious Disease"/>
            <person name="Wu L."/>
            <person name="Ma J."/>
        </authorList>
    </citation>
    <scope>NUCLEOTIDE SEQUENCE [LARGE SCALE GENOMIC DNA]</scope>
    <source>
        <strain evidence="18">JCM 17858</strain>
    </source>
</reference>
<feature type="transmembrane region" description="Helical" evidence="16">
    <location>
        <begin position="275"/>
        <end position="301"/>
    </location>
</feature>
<feature type="transmembrane region" description="Helical" evidence="16">
    <location>
        <begin position="47"/>
        <end position="65"/>
    </location>
</feature>
<keyword evidence="18" id="KW-1185">Reference proteome</keyword>
<evidence type="ECO:0000256" key="14">
    <source>
        <dbReference type="ARBA" id="ARBA00044770"/>
    </source>
</evidence>
<keyword evidence="3" id="KW-0808">Transferase</keyword>
<feature type="transmembrane region" description="Helical" evidence="16">
    <location>
        <begin position="14"/>
        <end position="35"/>
    </location>
</feature>
<dbReference type="Proteomes" id="UP001500394">
    <property type="component" value="Unassembled WGS sequence"/>
</dbReference>
<dbReference type="RefSeq" id="WP_345068943.1">
    <property type="nucleotide sequence ID" value="NZ_BAABGR010000038.1"/>
</dbReference>
<dbReference type="Pfam" id="PF01098">
    <property type="entry name" value="FTSW_RODA_SPOVE"/>
    <property type="match status" value="1"/>
</dbReference>
<comment type="subcellular location">
    <subcellularLocation>
        <location evidence="1">Membrane</location>
        <topology evidence="1">Multi-pass membrane protein</topology>
    </subcellularLocation>
</comment>
<evidence type="ECO:0000256" key="3">
    <source>
        <dbReference type="ARBA" id="ARBA00022679"/>
    </source>
</evidence>
<accession>A0ABP8R810</accession>
<evidence type="ECO:0000256" key="2">
    <source>
        <dbReference type="ARBA" id="ARBA00022676"/>
    </source>
</evidence>
<evidence type="ECO:0000256" key="9">
    <source>
        <dbReference type="ARBA" id="ARBA00032370"/>
    </source>
</evidence>
<gene>
    <name evidence="17" type="ORF">GCM10023173_24920</name>
</gene>
<feature type="transmembrane region" description="Helical" evidence="16">
    <location>
        <begin position="77"/>
        <end position="95"/>
    </location>
</feature>
<evidence type="ECO:0000256" key="15">
    <source>
        <dbReference type="ARBA" id="ARBA00049902"/>
    </source>
</evidence>
<evidence type="ECO:0000256" key="6">
    <source>
        <dbReference type="ARBA" id="ARBA00022984"/>
    </source>
</evidence>
<keyword evidence="7 16" id="KW-1133">Transmembrane helix</keyword>
<evidence type="ECO:0000256" key="12">
    <source>
        <dbReference type="ARBA" id="ARBA00041185"/>
    </source>
</evidence>
<feature type="transmembrane region" description="Helical" evidence="16">
    <location>
        <begin position="169"/>
        <end position="185"/>
    </location>
</feature>
<dbReference type="InterPro" id="IPR001182">
    <property type="entry name" value="FtsW/RodA"/>
</dbReference>
<evidence type="ECO:0000256" key="5">
    <source>
        <dbReference type="ARBA" id="ARBA00022960"/>
    </source>
</evidence>
<evidence type="ECO:0000256" key="4">
    <source>
        <dbReference type="ARBA" id="ARBA00022692"/>
    </source>
</evidence>
<evidence type="ECO:0000313" key="18">
    <source>
        <dbReference type="Proteomes" id="UP001500394"/>
    </source>
</evidence>
<organism evidence="17 18">
    <name type="scientific">Sphingobacterium thermophilum</name>
    <dbReference type="NCBI Taxonomy" id="768534"/>
    <lineage>
        <taxon>Bacteria</taxon>
        <taxon>Pseudomonadati</taxon>
        <taxon>Bacteroidota</taxon>
        <taxon>Sphingobacteriia</taxon>
        <taxon>Sphingobacteriales</taxon>
        <taxon>Sphingobacteriaceae</taxon>
        <taxon>Sphingobacterium</taxon>
    </lineage>
</organism>
<keyword evidence="8 16" id="KW-0472">Membrane</keyword>
<evidence type="ECO:0000256" key="11">
    <source>
        <dbReference type="ARBA" id="ARBA00038053"/>
    </source>
</evidence>
<dbReference type="PANTHER" id="PTHR30474:SF2">
    <property type="entry name" value="PEPTIDOGLYCAN GLYCOSYLTRANSFERASE FTSW-RELATED"/>
    <property type="match status" value="1"/>
</dbReference>
<proteinExistence type="inferred from homology"/>
<name>A0ABP8R810_9SPHI</name>
<comment type="similarity">
    <text evidence="11">Belongs to the SEDS family. FtsW subfamily.</text>
</comment>
<evidence type="ECO:0000256" key="7">
    <source>
        <dbReference type="ARBA" id="ARBA00022989"/>
    </source>
</evidence>
<feature type="transmembrane region" description="Helical" evidence="16">
    <location>
        <begin position="313"/>
        <end position="338"/>
    </location>
</feature>
<evidence type="ECO:0000256" key="16">
    <source>
        <dbReference type="SAM" id="Phobius"/>
    </source>
</evidence>
<keyword evidence="6" id="KW-0573">Peptidoglycan synthesis</keyword>
<evidence type="ECO:0000313" key="17">
    <source>
        <dbReference type="EMBL" id="GAA4520537.1"/>
    </source>
</evidence>
<dbReference type="PANTHER" id="PTHR30474">
    <property type="entry name" value="CELL CYCLE PROTEIN"/>
    <property type="match status" value="1"/>
</dbReference>